<reference evidence="3" key="1">
    <citation type="journal article" date="2019" name="Int. J. Syst. Evol. Microbiol.">
        <title>The Global Catalogue of Microorganisms (GCM) 10K type strain sequencing project: providing services to taxonomists for standard genome sequencing and annotation.</title>
        <authorList>
            <consortium name="The Broad Institute Genomics Platform"/>
            <consortium name="The Broad Institute Genome Sequencing Center for Infectious Disease"/>
            <person name="Wu L."/>
            <person name="Ma J."/>
        </authorList>
    </citation>
    <scope>NUCLEOTIDE SEQUENCE [LARGE SCALE GENOMIC DNA]</scope>
    <source>
        <strain evidence="3">JCM 15614</strain>
    </source>
</reference>
<accession>A0ABP6PFR7</accession>
<sequence length="224" mass="24312">MITFDLFSALIDARTGASRVLAAIAAERRWPIDGERLYDEWDRRNKASQRDEREWIPFAEHCRRSLAATYADLGLTGPATVDAAMLLGSVAGWPLWPDVAAGLPPIAARHRVGVLSNVDDDVFARTKVAALVPDDAVLTSERLRAYKPDPEIYRRARERAGGALVHVATSARDVRGALEAGVEVIRLRRPGHELDPDGPRPPREAAGLAELAELLSRGAGRAGG</sequence>
<dbReference type="Gene3D" id="3.40.50.1000">
    <property type="entry name" value="HAD superfamily/HAD-like"/>
    <property type="match status" value="1"/>
</dbReference>
<protein>
    <submittedName>
        <fullName evidence="2">Haloacid dehalogenase type II</fullName>
    </submittedName>
</protein>
<dbReference type="InterPro" id="IPR051540">
    <property type="entry name" value="S-2-haloacid_dehalogenase"/>
</dbReference>
<dbReference type="RefSeq" id="WP_344690142.1">
    <property type="nucleotide sequence ID" value="NZ_BAAAVV010000008.1"/>
</dbReference>
<gene>
    <name evidence="2" type="ORF">GCM10010531_33570</name>
</gene>
<dbReference type="PANTHER" id="PTHR43316">
    <property type="entry name" value="HYDROLASE, HALOACID DELAHOGENASE-RELATED"/>
    <property type="match status" value="1"/>
</dbReference>
<proteinExistence type="predicted"/>
<dbReference type="InterPro" id="IPR023214">
    <property type="entry name" value="HAD_sf"/>
</dbReference>
<dbReference type="Gene3D" id="1.10.150.750">
    <property type="match status" value="1"/>
</dbReference>
<name>A0ABP6PFR7_9ACTN</name>
<comment type="caution">
    <text evidence="2">The sequence shown here is derived from an EMBL/GenBank/DDBJ whole genome shotgun (WGS) entry which is preliminary data.</text>
</comment>
<organism evidence="2 3">
    <name type="scientific">Blastococcus jejuensis</name>
    <dbReference type="NCBI Taxonomy" id="351224"/>
    <lineage>
        <taxon>Bacteria</taxon>
        <taxon>Bacillati</taxon>
        <taxon>Actinomycetota</taxon>
        <taxon>Actinomycetes</taxon>
        <taxon>Geodermatophilales</taxon>
        <taxon>Geodermatophilaceae</taxon>
        <taxon>Blastococcus</taxon>
    </lineage>
</organism>
<dbReference type="Pfam" id="PF00702">
    <property type="entry name" value="Hydrolase"/>
    <property type="match status" value="1"/>
</dbReference>
<dbReference type="SUPFAM" id="SSF56784">
    <property type="entry name" value="HAD-like"/>
    <property type="match status" value="1"/>
</dbReference>
<dbReference type="EMBL" id="BAAAVV010000008">
    <property type="protein sequence ID" value="GAA3177143.1"/>
    <property type="molecule type" value="Genomic_DNA"/>
</dbReference>
<keyword evidence="1" id="KW-0378">Hydrolase</keyword>
<dbReference type="Proteomes" id="UP001499924">
    <property type="component" value="Unassembled WGS sequence"/>
</dbReference>
<dbReference type="PANTHER" id="PTHR43316:SF3">
    <property type="entry name" value="HALOACID DEHALOGENASE, TYPE II (AFU_ORTHOLOGUE AFUA_2G07750)-RELATED"/>
    <property type="match status" value="1"/>
</dbReference>
<keyword evidence="3" id="KW-1185">Reference proteome</keyword>
<evidence type="ECO:0000256" key="1">
    <source>
        <dbReference type="ARBA" id="ARBA00022801"/>
    </source>
</evidence>
<dbReference type="InterPro" id="IPR036412">
    <property type="entry name" value="HAD-like_sf"/>
</dbReference>
<evidence type="ECO:0000313" key="3">
    <source>
        <dbReference type="Proteomes" id="UP001499924"/>
    </source>
</evidence>
<evidence type="ECO:0000313" key="2">
    <source>
        <dbReference type="EMBL" id="GAA3177143.1"/>
    </source>
</evidence>